<reference evidence="2" key="1">
    <citation type="submission" date="2018-01" db="EMBL/GenBank/DDBJ databases">
        <title>An insight into the sialome of Amazonian anophelines.</title>
        <authorList>
            <person name="Ribeiro J.M."/>
            <person name="Scarpassa V."/>
            <person name="Calvo E."/>
        </authorList>
    </citation>
    <scope>NUCLEOTIDE SEQUENCE</scope>
    <source>
        <tissue evidence="2">Salivary glands</tissue>
    </source>
</reference>
<protein>
    <submittedName>
        <fullName evidence="2">Putative secreted protein</fullName>
    </submittedName>
</protein>
<dbReference type="EMBL" id="GGFJ01012706">
    <property type="protein sequence ID" value="MBW61847.1"/>
    <property type="molecule type" value="Transcribed_RNA"/>
</dbReference>
<accession>A0A2M4C954</accession>
<feature type="signal peptide" evidence="1">
    <location>
        <begin position="1"/>
        <end position="16"/>
    </location>
</feature>
<evidence type="ECO:0000256" key="1">
    <source>
        <dbReference type="SAM" id="SignalP"/>
    </source>
</evidence>
<keyword evidence="1" id="KW-0732">Signal</keyword>
<organism evidence="2">
    <name type="scientific">Anopheles marajoara</name>
    <dbReference type="NCBI Taxonomy" id="58244"/>
    <lineage>
        <taxon>Eukaryota</taxon>
        <taxon>Metazoa</taxon>
        <taxon>Ecdysozoa</taxon>
        <taxon>Arthropoda</taxon>
        <taxon>Hexapoda</taxon>
        <taxon>Insecta</taxon>
        <taxon>Pterygota</taxon>
        <taxon>Neoptera</taxon>
        <taxon>Endopterygota</taxon>
        <taxon>Diptera</taxon>
        <taxon>Nematocera</taxon>
        <taxon>Culicoidea</taxon>
        <taxon>Culicidae</taxon>
        <taxon>Anophelinae</taxon>
        <taxon>Anopheles</taxon>
    </lineage>
</organism>
<sequence>MVWLLLYTGRLTSTTAACNSHTRIRLNGPLRVGIGKVCGNCRLSRVVLGPGLAGTKEHNAVRADRCATPFFRDCPLFRCFVGACTTVAVAVTVNEC</sequence>
<evidence type="ECO:0000313" key="2">
    <source>
        <dbReference type="EMBL" id="MBW61847.1"/>
    </source>
</evidence>
<feature type="chain" id="PRO_5014928203" evidence="1">
    <location>
        <begin position="17"/>
        <end position="96"/>
    </location>
</feature>
<name>A0A2M4C954_9DIPT</name>
<dbReference type="AlphaFoldDB" id="A0A2M4C954"/>
<proteinExistence type="predicted"/>